<comment type="caution">
    <text evidence="6">The sequence shown here is derived from an EMBL/GenBank/DDBJ whole genome shotgun (WGS) entry which is preliminary data.</text>
</comment>
<name>A0A7Y9FHT1_9CELL</name>
<keyword evidence="8" id="KW-1185">Reference proteome</keyword>
<evidence type="ECO:0000259" key="4">
    <source>
        <dbReference type="PROSITE" id="PS51173"/>
    </source>
</evidence>
<feature type="domain" description="CBM2" evidence="4">
    <location>
        <begin position="670"/>
        <end position="776"/>
    </location>
</feature>
<reference evidence="6 7" key="1">
    <citation type="submission" date="2020-07" db="EMBL/GenBank/DDBJ databases">
        <title>Sequencing the genomes of 1000 actinobacteria strains.</title>
        <authorList>
            <person name="Klenk H.-P."/>
        </authorList>
    </citation>
    <scope>NUCLEOTIDE SEQUENCE [LARGE SCALE GENOMIC DNA]</scope>
    <source>
        <strain evidence="6 7">DSM 24482</strain>
    </source>
</reference>
<evidence type="ECO:0000313" key="7">
    <source>
        <dbReference type="Proteomes" id="UP000577956"/>
    </source>
</evidence>
<feature type="compositionally biased region" description="Low complexity" evidence="3">
    <location>
        <begin position="648"/>
        <end position="660"/>
    </location>
</feature>
<keyword evidence="1" id="KW-0378">Hydrolase</keyword>
<dbReference type="SUPFAM" id="SSF49384">
    <property type="entry name" value="Carbohydrate-binding domain"/>
    <property type="match status" value="1"/>
</dbReference>
<dbReference type="InterPro" id="IPR045690">
    <property type="entry name" value="DUF6055"/>
</dbReference>
<sequence>MGRIGRGTLIAVLVVPFVLGAVLAGAIGLPASGTKTLHVPEGWRAVWEDATVVEDDDVALAWGDLAGEDPLDAPEEIRFDPDRVLDQLQALHDYDVDVLGLEPEGGQAAGRKVLVVVDGTWSQGPGAAGSGVLNAVGGGLADGAGEPALTQGAVVDGVGLLRVAPQVLASSLEDPPEPTVQAEPSSLREDPTLVTPPAEVVPGTPWELARGFGEVVQHLLVSGAGGRGLTDPSAATFWSASAAYLASLAVPGQHADVSDLLHGSQLAWGSARQDVGSWLLLQHLAGQHDVSLVRRLWTEAMPDEQPLAAYARLTSSSGTVVNGRVAQYALRAVAADVAGTGGPGAVLADVDPVLRTRLTTPLEAVADDPGHYRVLGAFAPAAYGYNVVELAPAAVGAPVRVRLRGHVEAAPADATWAVGFVVHGADGIRYSPVTQTADGEVELVPREGDSQVHLVVVAAPGQVSQPAAGQGFAATPRFPYELRVEGAQVVTTHDVVEGGHAHANGGGWVDDDASVDPAAWVGPDAVVRGKATVGAEVRLEGRAWVEAGAEVTGSVVVRDSAVVQGTARLSGDLVVGGDAVVGFTCDAGVYTSYRAGATCDAAGQDSDVNAPVTPFTAGETALSPQATPTPSPTPTPTPTLSPTPSPTGSPSSDAPSPSDDPTSEDVAPPAPVPAGACTARYRVTNRWPGGYQAEVKVTATTDGVEGWAVSWTQPDGVGAPTEVWGATLTSSGGSLRAEDVGWNGWVPEGESVVFAFQGSADGDGDLREPSLSCSRRG</sequence>
<dbReference type="RefSeq" id="WP_140459891.1">
    <property type="nucleotide sequence ID" value="NZ_BAABFI010000012.1"/>
</dbReference>
<dbReference type="InterPro" id="IPR012291">
    <property type="entry name" value="CBM2_carb-bd_dom_sf"/>
</dbReference>
<dbReference type="Pfam" id="PF00553">
    <property type="entry name" value="CBM_2"/>
    <property type="match status" value="1"/>
</dbReference>
<organism evidence="6 7">
    <name type="scientific">Cellulomonas oligotrophica</name>
    <dbReference type="NCBI Taxonomy" id="931536"/>
    <lineage>
        <taxon>Bacteria</taxon>
        <taxon>Bacillati</taxon>
        <taxon>Actinomycetota</taxon>
        <taxon>Actinomycetes</taxon>
        <taxon>Micrococcales</taxon>
        <taxon>Cellulomonadaceae</taxon>
        <taxon>Cellulomonas</taxon>
    </lineage>
</organism>
<dbReference type="Proteomes" id="UP000618382">
    <property type="component" value="Unassembled WGS sequence"/>
</dbReference>
<dbReference type="GO" id="GO:0004553">
    <property type="term" value="F:hydrolase activity, hydrolyzing O-glycosyl compounds"/>
    <property type="evidence" value="ECO:0007669"/>
    <property type="project" value="InterPro"/>
</dbReference>
<dbReference type="Pfam" id="PF19527">
    <property type="entry name" value="DUF6055"/>
    <property type="match status" value="2"/>
</dbReference>
<dbReference type="EMBL" id="JACCBK010000001">
    <property type="protein sequence ID" value="NYD87578.1"/>
    <property type="molecule type" value="Genomic_DNA"/>
</dbReference>
<dbReference type="SUPFAM" id="SSF51161">
    <property type="entry name" value="Trimeric LpxA-like enzymes"/>
    <property type="match status" value="1"/>
</dbReference>
<evidence type="ECO:0000256" key="2">
    <source>
        <dbReference type="ARBA" id="ARBA00023295"/>
    </source>
</evidence>
<dbReference type="GO" id="GO:0005975">
    <property type="term" value="P:carbohydrate metabolic process"/>
    <property type="evidence" value="ECO:0007669"/>
    <property type="project" value="InterPro"/>
</dbReference>
<protein>
    <recommendedName>
        <fullName evidence="4">CBM2 domain-containing protein</fullName>
    </recommendedName>
</protein>
<evidence type="ECO:0000256" key="1">
    <source>
        <dbReference type="ARBA" id="ARBA00022801"/>
    </source>
</evidence>
<feature type="region of interest" description="Disordered" evidence="3">
    <location>
        <begin position="169"/>
        <end position="196"/>
    </location>
</feature>
<feature type="compositionally biased region" description="Pro residues" evidence="3">
    <location>
        <begin position="627"/>
        <end position="647"/>
    </location>
</feature>
<keyword evidence="2" id="KW-0326">Glycosidase</keyword>
<dbReference type="AlphaFoldDB" id="A0A7Y9FHT1"/>
<dbReference type="PROSITE" id="PS51173">
    <property type="entry name" value="CBM2"/>
    <property type="match status" value="1"/>
</dbReference>
<evidence type="ECO:0000313" key="6">
    <source>
        <dbReference type="EMBL" id="NYD87578.1"/>
    </source>
</evidence>
<dbReference type="Proteomes" id="UP000577956">
    <property type="component" value="Unassembled WGS sequence"/>
</dbReference>
<reference evidence="5 8" key="2">
    <citation type="submission" date="2021-01" db="EMBL/GenBank/DDBJ databases">
        <title>Whole genome shotgun sequence of Cellulomonas oligotrophica NBRC 109435.</title>
        <authorList>
            <person name="Komaki H."/>
            <person name="Tamura T."/>
        </authorList>
    </citation>
    <scope>NUCLEOTIDE SEQUENCE [LARGE SCALE GENOMIC DNA]</scope>
    <source>
        <strain evidence="5 8">NBRC 109435</strain>
    </source>
</reference>
<dbReference type="EMBL" id="BONN01000007">
    <property type="protein sequence ID" value="GIG33455.1"/>
    <property type="molecule type" value="Genomic_DNA"/>
</dbReference>
<gene>
    <name evidence="6" type="ORF">BKA21_003127</name>
    <name evidence="5" type="ORF">Col01nite_26140</name>
</gene>
<evidence type="ECO:0000313" key="8">
    <source>
        <dbReference type="Proteomes" id="UP000618382"/>
    </source>
</evidence>
<dbReference type="GO" id="GO:0030247">
    <property type="term" value="F:polysaccharide binding"/>
    <property type="evidence" value="ECO:0007669"/>
    <property type="project" value="UniProtKB-UniRule"/>
</dbReference>
<feature type="region of interest" description="Disordered" evidence="3">
    <location>
        <begin position="602"/>
        <end position="674"/>
    </location>
</feature>
<dbReference type="InterPro" id="IPR008965">
    <property type="entry name" value="CBM2/CBM3_carb-bd_dom_sf"/>
</dbReference>
<evidence type="ECO:0000256" key="3">
    <source>
        <dbReference type="SAM" id="MobiDB-lite"/>
    </source>
</evidence>
<dbReference type="InterPro" id="IPR001919">
    <property type="entry name" value="CBD2"/>
</dbReference>
<dbReference type="Gene3D" id="2.160.10.10">
    <property type="entry name" value="Hexapeptide repeat proteins"/>
    <property type="match status" value="1"/>
</dbReference>
<dbReference type="InterPro" id="IPR011004">
    <property type="entry name" value="Trimer_LpxA-like_sf"/>
</dbReference>
<dbReference type="SMART" id="SM00637">
    <property type="entry name" value="CBD_II"/>
    <property type="match status" value="1"/>
</dbReference>
<proteinExistence type="predicted"/>
<evidence type="ECO:0000313" key="5">
    <source>
        <dbReference type="EMBL" id="GIG33455.1"/>
    </source>
</evidence>
<dbReference type="Gene3D" id="2.60.40.290">
    <property type="match status" value="1"/>
</dbReference>
<accession>A0A7Y9FHT1</accession>